<reference evidence="2 3" key="1">
    <citation type="submission" date="2017-08" db="EMBL/GenBank/DDBJ databases">
        <title>The complete genome sequence of moderately halophilic actinomycete Actinopolyspora erythraea YIM 90600, the producer of novel erythromycin, novel actinopolysporins A-C and tubercidin.</title>
        <authorList>
            <person name="Yin M."/>
            <person name="Tang S."/>
        </authorList>
    </citation>
    <scope>NUCLEOTIDE SEQUENCE [LARGE SCALE GENOMIC DNA]</scope>
    <source>
        <strain evidence="2 3">YIM 90600</strain>
    </source>
</reference>
<protein>
    <submittedName>
        <fullName evidence="2">Uncharacterized protein</fullName>
    </submittedName>
</protein>
<dbReference type="AlphaFoldDB" id="A0A223RTE1"/>
<proteinExistence type="predicted"/>
<gene>
    <name evidence="2" type="ORF">CDG81_13575</name>
</gene>
<dbReference type="EMBL" id="CP022752">
    <property type="protein sequence ID" value="ASU79146.1"/>
    <property type="molecule type" value="Genomic_DNA"/>
</dbReference>
<feature type="region of interest" description="Disordered" evidence="1">
    <location>
        <begin position="32"/>
        <end position="62"/>
    </location>
</feature>
<evidence type="ECO:0000313" key="2">
    <source>
        <dbReference type="EMBL" id="ASU79146.1"/>
    </source>
</evidence>
<evidence type="ECO:0000256" key="1">
    <source>
        <dbReference type="SAM" id="MobiDB-lite"/>
    </source>
</evidence>
<organism evidence="2 3">
    <name type="scientific">Actinopolyspora erythraea</name>
    <dbReference type="NCBI Taxonomy" id="414996"/>
    <lineage>
        <taxon>Bacteria</taxon>
        <taxon>Bacillati</taxon>
        <taxon>Actinomycetota</taxon>
        <taxon>Actinomycetes</taxon>
        <taxon>Actinopolysporales</taxon>
        <taxon>Actinopolysporaceae</taxon>
        <taxon>Actinopolyspora</taxon>
    </lineage>
</organism>
<evidence type="ECO:0000313" key="3">
    <source>
        <dbReference type="Proteomes" id="UP000215043"/>
    </source>
</evidence>
<dbReference type="Proteomes" id="UP000215043">
    <property type="component" value="Chromosome"/>
</dbReference>
<dbReference type="KEGG" id="aey:CDG81_13575"/>
<accession>A0A223RTE1</accession>
<dbReference type="RefSeq" id="WP_084134165.1">
    <property type="nucleotide sequence ID" value="NZ_CP022752.1"/>
</dbReference>
<name>A0A223RTE1_9ACTN</name>
<sequence length="97" mass="10548">MVRGLLCLHCNSRVDTCPHPDGCPLGEISRPSAGRCAGHSASAPEQGAPKRRQQNRQAGLGSFPVLKPPLLSCTVAMAPRSDRRVQLLFRTWCSRAR</sequence>